<dbReference type="InterPro" id="IPR047050">
    <property type="entry name" value="NGN"/>
</dbReference>
<dbReference type="Proteomes" id="UP000612362">
    <property type="component" value="Unassembled WGS sequence"/>
</dbReference>
<evidence type="ECO:0000256" key="4">
    <source>
        <dbReference type="ARBA" id="ARBA00023163"/>
    </source>
</evidence>
<dbReference type="PANTHER" id="PTHR30265:SF2">
    <property type="entry name" value="TRANSCRIPTION TERMINATION_ANTITERMINATION PROTEIN NUSG"/>
    <property type="match status" value="1"/>
</dbReference>
<dbReference type="SUPFAM" id="SSF50104">
    <property type="entry name" value="Translation proteins SH3-like domain"/>
    <property type="match status" value="1"/>
</dbReference>
<evidence type="ECO:0000256" key="5">
    <source>
        <dbReference type="HAMAP-Rule" id="MF_00948"/>
    </source>
</evidence>
<dbReference type="Gene3D" id="2.30.30.30">
    <property type="match status" value="1"/>
</dbReference>
<evidence type="ECO:0000256" key="7">
    <source>
        <dbReference type="RuleBase" id="RU000538"/>
    </source>
</evidence>
<evidence type="ECO:0000259" key="8">
    <source>
        <dbReference type="SMART" id="SM00738"/>
    </source>
</evidence>
<organism evidence="10 11">
    <name type="scientific">Ktedonospora formicarum</name>
    <dbReference type="NCBI Taxonomy" id="2778364"/>
    <lineage>
        <taxon>Bacteria</taxon>
        <taxon>Bacillati</taxon>
        <taxon>Chloroflexota</taxon>
        <taxon>Ktedonobacteria</taxon>
        <taxon>Ktedonobacterales</taxon>
        <taxon>Ktedonobacteraceae</taxon>
        <taxon>Ktedonospora</taxon>
    </lineage>
</organism>
<dbReference type="SMART" id="SM00738">
    <property type="entry name" value="NGN"/>
    <property type="match status" value="1"/>
</dbReference>
<reference evidence="10" key="1">
    <citation type="submission" date="2020-10" db="EMBL/GenBank/DDBJ databases">
        <title>Taxonomic study of unclassified bacteria belonging to the class Ktedonobacteria.</title>
        <authorList>
            <person name="Yabe S."/>
            <person name="Wang C.M."/>
            <person name="Zheng Y."/>
            <person name="Sakai Y."/>
            <person name="Cavaletti L."/>
            <person name="Monciardini P."/>
            <person name="Donadio S."/>
        </authorList>
    </citation>
    <scope>NUCLEOTIDE SEQUENCE</scope>
    <source>
        <strain evidence="10">SOSP1-1</strain>
    </source>
</reference>
<dbReference type="PANTHER" id="PTHR30265">
    <property type="entry name" value="RHO-INTERACTING TRANSCRIPTION TERMINATION FACTOR NUSG"/>
    <property type="match status" value="1"/>
</dbReference>
<dbReference type="SUPFAM" id="SSF82679">
    <property type="entry name" value="N-utilization substance G protein NusG, N-terminal domain"/>
    <property type="match status" value="1"/>
</dbReference>
<keyword evidence="11" id="KW-1185">Reference proteome</keyword>
<evidence type="ECO:0000313" key="10">
    <source>
        <dbReference type="EMBL" id="GHO44193.1"/>
    </source>
</evidence>
<evidence type="ECO:0000256" key="6">
    <source>
        <dbReference type="NCBIfam" id="TIGR00922"/>
    </source>
</evidence>
<keyword evidence="2 5" id="KW-0889">Transcription antitermination</keyword>
<keyword evidence="4 5" id="KW-0804">Transcription</keyword>
<dbReference type="InterPro" id="IPR014722">
    <property type="entry name" value="Rib_uL2_dom2"/>
</dbReference>
<feature type="domain" description="KOW" evidence="9">
    <location>
        <begin position="142"/>
        <end position="169"/>
    </location>
</feature>
<gene>
    <name evidence="5 10" type="primary">nusG</name>
    <name evidence="10" type="ORF">KSX_23560</name>
</gene>
<dbReference type="PRINTS" id="PR00338">
    <property type="entry name" value="NUSGTNSCPFCT"/>
</dbReference>
<dbReference type="InterPro" id="IPR001062">
    <property type="entry name" value="Transcrpt_antiterm_NusG"/>
</dbReference>
<feature type="domain" description="NusG-like N-terminal" evidence="8">
    <location>
        <begin position="22"/>
        <end position="130"/>
    </location>
</feature>
<accession>A0A8J3I180</accession>
<dbReference type="FunFam" id="3.30.70.940:FF:000002">
    <property type="entry name" value="Transcription termination/antitermination protein NusG"/>
    <property type="match status" value="1"/>
</dbReference>
<dbReference type="HAMAP" id="MF_00948">
    <property type="entry name" value="NusG"/>
    <property type="match status" value="1"/>
</dbReference>
<name>A0A8J3I180_9CHLR</name>
<evidence type="ECO:0000256" key="3">
    <source>
        <dbReference type="ARBA" id="ARBA00023015"/>
    </source>
</evidence>
<dbReference type="FunFam" id="2.30.30.30:FF:000002">
    <property type="entry name" value="Transcription termination/antitermination factor NusG"/>
    <property type="match status" value="1"/>
</dbReference>
<dbReference type="Gene3D" id="3.30.70.940">
    <property type="entry name" value="NusG, N-terminal domain"/>
    <property type="match status" value="1"/>
</dbReference>
<dbReference type="CDD" id="cd06091">
    <property type="entry name" value="KOW_NusG"/>
    <property type="match status" value="1"/>
</dbReference>
<proteinExistence type="inferred from homology"/>
<dbReference type="Pfam" id="PF02357">
    <property type="entry name" value="NusG"/>
    <property type="match status" value="1"/>
</dbReference>
<dbReference type="CDD" id="cd09891">
    <property type="entry name" value="NGN_Bact_1"/>
    <property type="match status" value="1"/>
</dbReference>
<dbReference type="RefSeq" id="WP_220193608.1">
    <property type="nucleotide sequence ID" value="NZ_BNJF01000001.1"/>
</dbReference>
<dbReference type="InterPro" id="IPR005824">
    <property type="entry name" value="KOW"/>
</dbReference>
<dbReference type="GO" id="GO:0005829">
    <property type="term" value="C:cytosol"/>
    <property type="evidence" value="ECO:0007669"/>
    <property type="project" value="UniProtKB-ARBA"/>
</dbReference>
<dbReference type="Pfam" id="PF00467">
    <property type="entry name" value="KOW"/>
    <property type="match status" value="1"/>
</dbReference>
<dbReference type="InterPro" id="IPR008991">
    <property type="entry name" value="Translation_prot_SH3-like_sf"/>
</dbReference>
<dbReference type="InterPro" id="IPR006645">
    <property type="entry name" value="NGN-like_dom"/>
</dbReference>
<keyword evidence="3 5" id="KW-0805">Transcription regulation</keyword>
<sequence length="196" mass="22423">MFTEHTSENDRPDAKVGVDTEERAWFAIHTYSGYENKVRSHLEARIASMDMRGKIFRVIVPMEEEVEIKQGQRRTVQRKVFPGYVLVEMIMSDEAWYVVRNTPGVTSFVGSGNRPIPLQEHEVRTILKQVTKETEKPKAKISFSKGQSVRVIDGPFADFIGTVSDLNMDRNKVTVLVSFFGRETPVVLDFLQVEKI</sequence>
<evidence type="ECO:0000256" key="1">
    <source>
        <dbReference type="ARBA" id="ARBA00022472"/>
    </source>
</evidence>
<dbReference type="EMBL" id="BNJF01000001">
    <property type="protein sequence ID" value="GHO44193.1"/>
    <property type="molecule type" value="Genomic_DNA"/>
</dbReference>
<protein>
    <recommendedName>
        <fullName evidence="5 6">Transcription termination/antitermination protein NusG</fullName>
    </recommendedName>
</protein>
<dbReference type="InterPro" id="IPR043425">
    <property type="entry name" value="NusG-like"/>
</dbReference>
<evidence type="ECO:0000259" key="9">
    <source>
        <dbReference type="SMART" id="SM00739"/>
    </source>
</evidence>
<dbReference type="GO" id="GO:0006354">
    <property type="term" value="P:DNA-templated transcription elongation"/>
    <property type="evidence" value="ECO:0007669"/>
    <property type="project" value="UniProtKB-UniRule"/>
</dbReference>
<comment type="function">
    <text evidence="5 7">Participates in transcription elongation, termination and antitermination.</text>
</comment>
<dbReference type="NCBIfam" id="TIGR00922">
    <property type="entry name" value="nusG"/>
    <property type="match status" value="1"/>
</dbReference>
<dbReference type="GO" id="GO:0006353">
    <property type="term" value="P:DNA-templated transcription termination"/>
    <property type="evidence" value="ECO:0007669"/>
    <property type="project" value="UniProtKB-UniRule"/>
</dbReference>
<dbReference type="InterPro" id="IPR036735">
    <property type="entry name" value="NGN_dom_sf"/>
</dbReference>
<dbReference type="AlphaFoldDB" id="A0A8J3I180"/>
<dbReference type="GO" id="GO:0031564">
    <property type="term" value="P:transcription antitermination"/>
    <property type="evidence" value="ECO:0007669"/>
    <property type="project" value="UniProtKB-UniRule"/>
</dbReference>
<evidence type="ECO:0000313" key="11">
    <source>
        <dbReference type="Proteomes" id="UP000612362"/>
    </source>
</evidence>
<dbReference type="SMART" id="SM00739">
    <property type="entry name" value="KOW"/>
    <property type="match status" value="1"/>
</dbReference>
<evidence type="ECO:0000256" key="2">
    <source>
        <dbReference type="ARBA" id="ARBA00022814"/>
    </source>
</evidence>
<keyword evidence="1 5" id="KW-0806">Transcription termination</keyword>
<comment type="caution">
    <text evidence="10">The sequence shown here is derived from an EMBL/GenBank/DDBJ whole genome shotgun (WGS) entry which is preliminary data.</text>
</comment>
<dbReference type="GO" id="GO:0032784">
    <property type="term" value="P:regulation of DNA-templated transcription elongation"/>
    <property type="evidence" value="ECO:0007669"/>
    <property type="project" value="InterPro"/>
</dbReference>
<comment type="similarity">
    <text evidence="5 7">Belongs to the NusG family.</text>
</comment>